<dbReference type="CDD" id="cd00466">
    <property type="entry name" value="DHQase_II"/>
    <property type="match status" value="1"/>
</dbReference>
<evidence type="ECO:0000256" key="3">
    <source>
        <dbReference type="ARBA" id="ARBA00011037"/>
    </source>
</evidence>
<dbReference type="PANTHER" id="PTHR21272">
    <property type="entry name" value="CATABOLIC 3-DEHYDROQUINASE"/>
    <property type="match status" value="1"/>
</dbReference>
<reference evidence="13" key="1">
    <citation type="submission" date="2016-10" db="EMBL/GenBank/DDBJ databases">
        <authorList>
            <person name="Varghese N."/>
            <person name="Submissions S."/>
        </authorList>
    </citation>
    <scope>NUCLEOTIDE SEQUENCE [LARGE SCALE GENOMIC DNA]</scope>
    <source>
        <strain evidence="13">DSM 44234</strain>
    </source>
</reference>
<name>A0A1H4I8N9_TSUTY</name>
<gene>
    <name evidence="8" type="primary">aroQ</name>
    <name evidence="12" type="ORF">SAMN04489793_0095</name>
</gene>
<organism evidence="12 13">
    <name type="scientific">Tsukamurella tyrosinosolvens</name>
    <dbReference type="NCBI Taxonomy" id="57704"/>
    <lineage>
        <taxon>Bacteria</taxon>
        <taxon>Bacillati</taxon>
        <taxon>Actinomycetota</taxon>
        <taxon>Actinomycetes</taxon>
        <taxon>Mycobacteriales</taxon>
        <taxon>Tsukamurellaceae</taxon>
        <taxon>Tsukamurella</taxon>
    </lineage>
</organism>
<feature type="active site" description="Proton donor" evidence="8 9">
    <location>
        <position position="129"/>
    </location>
</feature>
<comment type="similarity">
    <text evidence="3 8">Belongs to the type-II 3-dehydroquinase family.</text>
</comment>
<feature type="binding site" evidence="8 10">
    <location>
        <position position="140"/>
    </location>
    <ligand>
        <name>substrate</name>
    </ligand>
</feature>
<evidence type="ECO:0000256" key="7">
    <source>
        <dbReference type="ARBA" id="ARBA00023239"/>
    </source>
</evidence>
<feature type="site" description="Transition state stabilizer" evidence="8 11">
    <location>
        <position position="45"/>
    </location>
</feature>
<dbReference type="HAMAP" id="MF_00169">
    <property type="entry name" value="AroQ"/>
    <property type="match status" value="1"/>
</dbReference>
<dbReference type="GO" id="GO:0008652">
    <property type="term" value="P:amino acid biosynthetic process"/>
    <property type="evidence" value="ECO:0007669"/>
    <property type="project" value="UniProtKB-KW"/>
</dbReference>
<dbReference type="NCBIfam" id="NF003807">
    <property type="entry name" value="PRK05395.1-4"/>
    <property type="match status" value="1"/>
</dbReference>
<accession>A0A1H4I8N9</accession>
<feature type="binding site" evidence="8 10">
    <location>
        <position position="103"/>
    </location>
    <ligand>
        <name>substrate</name>
    </ligand>
</feature>
<dbReference type="PROSITE" id="PS01029">
    <property type="entry name" value="DEHYDROQUINASE_II"/>
    <property type="match status" value="1"/>
</dbReference>
<feature type="binding site" evidence="8 10">
    <location>
        <position position="116"/>
    </location>
    <ligand>
        <name>substrate</name>
    </ligand>
</feature>
<proteinExistence type="inferred from homology"/>
<dbReference type="NCBIfam" id="NF003806">
    <property type="entry name" value="PRK05395.1-3"/>
    <property type="match status" value="1"/>
</dbReference>
<evidence type="ECO:0000256" key="10">
    <source>
        <dbReference type="PIRSR" id="PIRSR001399-2"/>
    </source>
</evidence>
<sequence length="172" mass="18449">MIAEADAHGVGQVSQFRGSGDGYCDRMGARILVLNGPNLNMLGVRQPQVYGENSYADVVDVCRRAAAARDAEVDVRQTNDEAELLGWIHDVARARNFSAIVINPAAWTHTSVALADALVIPEVPIIEVHISNVHAREAFRHHSYVSPIASGVIAGFGIAGYGYAVDRAVELS</sequence>
<dbReference type="GO" id="GO:0003855">
    <property type="term" value="F:3-dehydroquinate dehydratase activity"/>
    <property type="evidence" value="ECO:0007669"/>
    <property type="project" value="UniProtKB-UniRule"/>
</dbReference>
<feature type="binding site" evidence="8 10">
    <location>
        <begin position="130"/>
        <end position="131"/>
    </location>
    <ligand>
        <name>substrate</name>
    </ligand>
</feature>
<keyword evidence="6 8" id="KW-0057">Aromatic amino acid biosynthesis</keyword>
<dbReference type="UniPathway" id="UPA00053">
    <property type="reaction ID" value="UER00086"/>
</dbReference>
<dbReference type="PIRSF" id="PIRSF001399">
    <property type="entry name" value="DHquinase_II"/>
    <property type="match status" value="1"/>
</dbReference>
<dbReference type="Pfam" id="PF01220">
    <property type="entry name" value="DHquinase_II"/>
    <property type="match status" value="1"/>
</dbReference>
<dbReference type="NCBIfam" id="TIGR01088">
    <property type="entry name" value="aroQ"/>
    <property type="match status" value="1"/>
</dbReference>
<keyword evidence="8" id="KW-0028">Amino-acid biosynthesis</keyword>
<comment type="function">
    <text evidence="8">Catalyzes a trans-dehydration via an enolate intermediate.</text>
</comment>
<protein>
    <recommendedName>
        <fullName evidence="5 8">3-dehydroquinate dehydratase</fullName>
        <shortName evidence="8">3-dehydroquinase</shortName>
        <ecNumber evidence="5 8">4.2.1.10</ecNumber>
    </recommendedName>
    <alternativeName>
        <fullName evidence="8">Type II DHQase</fullName>
    </alternativeName>
</protein>
<evidence type="ECO:0000256" key="11">
    <source>
        <dbReference type="PIRSR" id="PIRSR001399-3"/>
    </source>
</evidence>
<comment type="catalytic activity">
    <reaction evidence="1 8">
        <text>3-dehydroquinate = 3-dehydroshikimate + H2O</text>
        <dbReference type="Rhea" id="RHEA:21096"/>
        <dbReference type="ChEBI" id="CHEBI:15377"/>
        <dbReference type="ChEBI" id="CHEBI:16630"/>
        <dbReference type="ChEBI" id="CHEBI:32364"/>
        <dbReference type="EC" id="4.2.1.10"/>
    </reaction>
</comment>
<comment type="pathway">
    <text evidence="2 8">Metabolic intermediate biosynthesis; chorismate biosynthesis; chorismate from D-erythrose 4-phosphate and phosphoenolpyruvate: step 3/7.</text>
</comment>
<comment type="subunit">
    <text evidence="4 8">Homododecamer.</text>
</comment>
<evidence type="ECO:0000256" key="2">
    <source>
        <dbReference type="ARBA" id="ARBA00004902"/>
    </source>
</evidence>
<evidence type="ECO:0000256" key="6">
    <source>
        <dbReference type="ARBA" id="ARBA00023141"/>
    </source>
</evidence>
<dbReference type="GO" id="GO:0019631">
    <property type="term" value="P:quinate catabolic process"/>
    <property type="evidence" value="ECO:0007669"/>
    <property type="project" value="TreeGrafter"/>
</dbReference>
<dbReference type="GO" id="GO:0009073">
    <property type="term" value="P:aromatic amino acid family biosynthetic process"/>
    <property type="evidence" value="ECO:0007669"/>
    <property type="project" value="UniProtKB-KW"/>
</dbReference>
<evidence type="ECO:0000256" key="8">
    <source>
        <dbReference type="HAMAP-Rule" id="MF_00169"/>
    </source>
</evidence>
<dbReference type="Gene3D" id="3.40.50.9100">
    <property type="entry name" value="Dehydroquinase, class II"/>
    <property type="match status" value="1"/>
</dbReference>
<dbReference type="GO" id="GO:0009423">
    <property type="term" value="P:chorismate biosynthetic process"/>
    <property type="evidence" value="ECO:0007669"/>
    <property type="project" value="UniProtKB-UniRule"/>
</dbReference>
<evidence type="ECO:0000313" key="12">
    <source>
        <dbReference type="EMBL" id="SEB30255.1"/>
    </source>
</evidence>
<dbReference type="NCBIfam" id="NF003805">
    <property type="entry name" value="PRK05395.1-2"/>
    <property type="match status" value="1"/>
</dbReference>
<dbReference type="AlphaFoldDB" id="A0A1H4I8N9"/>
<dbReference type="STRING" id="57704.SAMN04489793_0095"/>
<keyword evidence="7 8" id="KW-0456">Lyase</keyword>
<dbReference type="InterPro" id="IPR001874">
    <property type="entry name" value="DHquinase_II"/>
</dbReference>
<dbReference type="PANTHER" id="PTHR21272:SF3">
    <property type="entry name" value="CATABOLIC 3-DEHYDROQUINASE"/>
    <property type="match status" value="1"/>
</dbReference>
<evidence type="ECO:0000256" key="9">
    <source>
        <dbReference type="PIRSR" id="PIRSR001399-1"/>
    </source>
</evidence>
<dbReference type="EMBL" id="FNSA01000001">
    <property type="protein sequence ID" value="SEB30255.1"/>
    <property type="molecule type" value="Genomic_DNA"/>
</dbReference>
<evidence type="ECO:0000256" key="5">
    <source>
        <dbReference type="ARBA" id="ARBA00012060"/>
    </source>
</evidence>
<evidence type="ECO:0000256" key="4">
    <source>
        <dbReference type="ARBA" id="ARBA00011193"/>
    </source>
</evidence>
<dbReference type="InterPro" id="IPR018509">
    <property type="entry name" value="DHquinase_II_CS"/>
</dbReference>
<keyword evidence="13" id="KW-1185">Reference proteome</keyword>
<dbReference type="EC" id="4.2.1.10" evidence="5 8"/>
<dbReference type="Proteomes" id="UP000182241">
    <property type="component" value="Unassembled WGS sequence"/>
</dbReference>
<dbReference type="SUPFAM" id="SSF52304">
    <property type="entry name" value="Type II 3-dehydroquinate dehydratase"/>
    <property type="match status" value="1"/>
</dbReference>
<evidence type="ECO:0000313" key="13">
    <source>
        <dbReference type="Proteomes" id="UP000182241"/>
    </source>
</evidence>
<feature type="active site" description="Proton acceptor" evidence="8 9">
    <location>
        <position position="50"/>
    </location>
</feature>
<evidence type="ECO:0000256" key="1">
    <source>
        <dbReference type="ARBA" id="ARBA00001864"/>
    </source>
</evidence>
<feature type="binding site" evidence="8 10">
    <location>
        <position position="109"/>
    </location>
    <ligand>
        <name>substrate</name>
    </ligand>
</feature>
<dbReference type="InterPro" id="IPR036441">
    <property type="entry name" value="DHquinase_II_sf"/>
</dbReference>